<evidence type="ECO:0000256" key="4">
    <source>
        <dbReference type="ARBA" id="ARBA00022982"/>
    </source>
</evidence>
<accession>A0AA86AK93</accession>
<dbReference type="GO" id="GO:0009055">
    <property type="term" value="F:electron transfer activity"/>
    <property type="evidence" value="ECO:0007669"/>
    <property type="project" value="InterPro"/>
</dbReference>
<evidence type="ECO:0000256" key="5">
    <source>
        <dbReference type="ARBA" id="ARBA00023004"/>
    </source>
</evidence>
<keyword evidence="1" id="KW-0813">Transport</keyword>
<keyword evidence="6" id="KW-0411">Iron-sulfur</keyword>
<keyword evidence="3" id="KW-0479">Metal-binding</keyword>
<gene>
    <name evidence="9" type="ORF">SMUL_0823</name>
</gene>
<evidence type="ECO:0000313" key="10">
    <source>
        <dbReference type="Proteomes" id="UP000019322"/>
    </source>
</evidence>
<evidence type="ECO:0000256" key="7">
    <source>
        <dbReference type="SAM" id="Phobius"/>
    </source>
</evidence>
<dbReference type="Proteomes" id="UP000019322">
    <property type="component" value="Chromosome"/>
</dbReference>
<protein>
    <submittedName>
        <fullName evidence="9">4Fe4S cluster binding protein</fullName>
    </submittedName>
</protein>
<evidence type="ECO:0000256" key="1">
    <source>
        <dbReference type="ARBA" id="ARBA00022448"/>
    </source>
</evidence>
<reference evidence="9 10" key="1">
    <citation type="journal article" date="2014" name="Environ. Microbiol.">
        <title>Insights into organohalide respiration and the versatile catabolism of Sulfurospirillum multivorans gained from comparative genomics and physiological studies.</title>
        <authorList>
            <person name="Goris T."/>
            <person name="Schubert T."/>
            <person name="Gadkari J."/>
            <person name="Wubet T."/>
            <person name="Tarkka M."/>
            <person name="Buscot F."/>
            <person name="Adrian L."/>
            <person name="Diekert G."/>
        </authorList>
    </citation>
    <scope>NUCLEOTIDE SEQUENCE [LARGE SCALE GENOMIC DNA]</scope>
    <source>
        <strain evidence="10">DM 12446 / JCM 15788 / NBRC 109480</strain>
    </source>
</reference>
<feature type="transmembrane region" description="Helical" evidence="7">
    <location>
        <begin position="20"/>
        <end position="40"/>
    </location>
</feature>
<dbReference type="InterPro" id="IPR000170">
    <property type="entry name" value="High_potential_FeS_prot"/>
</dbReference>
<evidence type="ECO:0000256" key="2">
    <source>
        <dbReference type="ARBA" id="ARBA00022485"/>
    </source>
</evidence>
<feature type="domain" description="High potential iron-sulfur proteins family profile" evidence="8">
    <location>
        <begin position="48"/>
        <end position="88"/>
    </location>
</feature>
<dbReference type="GO" id="GO:0051539">
    <property type="term" value="F:4 iron, 4 sulfur cluster binding"/>
    <property type="evidence" value="ECO:0007669"/>
    <property type="project" value="UniProtKB-KW"/>
</dbReference>
<keyword evidence="5" id="KW-0408">Iron</keyword>
<keyword evidence="7" id="KW-1133">Transmembrane helix</keyword>
<dbReference type="Pfam" id="PF01355">
    <property type="entry name" value="HIPIP"/>
    <property type="match status" value="1"/>
</dbReference>
<evidence type="ECO:0000259" key="8">
    <source>
        <dbReference type="Pfam" id="PF01355"/>
    </source>
</evidence>
<name>A0AA86AK93_SULMK</name>
<keyword evidence="2" id="KW-0004">4Fe-4S</keyword>
<dbReference type="AlphaFoldDB" id="A0AA86AK93"/>
<evidence type="ECO:0000256" key="3">
    <source>
        <dbReference type="ARBA" id="ARBA00022723"/>
    </source>
</evidence>
<evidence type="ECO:0000256" key="6">
    <source>
        <dbReference type="ARBA" id="ARBA00023014"/>
    </source>
</evidence>
<dbReference type="GO" id="GO:0046872">
    <property type="term" value="F:metal ion binding"/>
    <property type="evidence" value="ECO:0007669"/>
    <property type="project" value="UniProtKB-KW"/>
</dbReference>
<dbReference type="InterPro" id="IPR036369">
    <property type="entry name" value="HIPIP_sf"/>
</dbReference>
<proteinExistence type="predicted"/>
<keyword evidence="4" id="KW-0249">Electron transport</keyword>
<dbReference type="RefSeq" id="WP_025343995.1">
    <property type="nucleotide sequence ID" value="NZ_CP007201.1"/>
</dbReference>
<dbReference type="SUPFAM" id="SSF57652">
    <property type="entry name" value="HIPIP (high potential iron protein)"/>
    <property type="match status" value="1"/>
</dbReference>
<keyword evidence="7" id="KW-0812">Transmembrane</keyword>
<dbReference type="KEGG" id="smul:SMUL_0823"/>
<keyword evidence="7" id="KW-0472">Membrane</keyword>
<dbReference type="Gene3D" id="4.10.490.10">
    <property type="entry name" value="High potential iron-sulphur protein"/>
    <property type="match status" value="1"/>
</dbReference>
<evidence type="ECO:0000313" key="9">
    <source>
        <dbReference type="EMBL" id="AHJ12091.1"/>
    </source>
</evidence>
<sequence length="93" mass="10607">MTHESKETIKSFDQTLPRRVFFKSVAFLSLLTFSTMPLYAKGTKEQFKYQSTPNNGQSCKGCMHFEAEKKQCKLVDGTINGEGWCTLYNAPQK</sequence>
<dbReference type="GO" id="GO:0019646">
    <property type="term" value="P:aerobic electron transport chain"/>
    <property type="evidence" value="ECO:0007669"/>
    <property type="project" value="InterPro"/>
</dbReference>
<dbReference type="EMBL" id="CP007201">
    <property type="protein sequence ID" value="AHJ12091.1"/>
    <property type="molecule type" value="Genomic_DNA"/>
</dbReference>
<organism evidence="9 10">
    <name type="scientific">Sulfurospirillum multivorans (strain DM 12446 / JCM 15788 / NBRC 109480)</name>
    <dbReference type="NCBI Taxonomy" id="1150621"/>
    <lineage>
        <taxon>Bacteria</taxon>
        <taxon>Pseudomonadati</taxon>
        <taxon>Campylobacterota</taxon>
        <taxon>Epsilonproteobacteria</taxon>
        <taxon>Campylobacterales</taxon>
        <taxon>Sulfurospirillaceae</taxon>
        <taxon>Sulfurospirillum</taxon>
    </lineage>
</organism>